<gene>
    <name evidence="2" type="ordered locus">Mhun_2389</name>
</gene>
<reference evidence="3" key="1">
    <citation type="journal article" date="2016" name="Stand. Genomic Sci.">
        <title>Complete genome sequence of Methanospirillum hungatei type strain JF1.</title>
        <authorList>
            <person name="Gunsalus R.P."/>
            <person name="Cook L.E."/>
            <person name="Crable B."/>
            <person name="Rohlin L."/>
            <person name="McDonald E."/>
            <person name="Mouttaki H."/>
            <person name="Sieber J.R."/>
            <person name="Poweleit N."/>
            <person name="Zhou H."/>
            <person name="Lapidus A.L."/>
            <person name="Daligault H.E."/>
            <person name="Land M."/>
            <person name="Gilna P."/>
            <person name="Ivanova N."/>
            <person name="Kyrpides N."/>
            <person name="Culley D.E."/>
            <person name="McInerney M.J."/>
        </authorList>
    </citation>
    <scope>NUCLEOTIDE SEQUENCE [LARGE SCALE GENOMIC DNA]</scope>
    <source>
        <strain evidence="3">ATCC 27890 / DSM 864 / NBRC 100397 / JF-1</strain>
    </source>
</reference>
<evidence type="ECO:0000259" key="1">
    <source>
        <dbReference type="Pfam" id="PF20033"/>
    </source>
</evidence>
<dbReference type="Proteomes" id="UP000001941">
    <property type="component" value="Chromosome"/>
</dbReference>
<accession>Q2FRV4</accession>
<dbReference type="STRING" id="323259.Mhun_2389"/>
<evidence type="ECO:0000313" key="3">
    <source>
        <dbReference type="Proteomes" id="UP000001941"/>
    </source>
</evidence>
<dbReference type="InterPro" id="IPR045497">
    <property type="entry name" value="DUF6438"/>
</dbReference>
<evidence type="ECO:0000313" key="2">
    <source>
        <dbReference type="EMBL" id="ABD42091.1"/>
    </source>
</evidence>
<dbReference type="AlphaFoldDB" id="Q2FRV4"/>
<name>Q2FRV4_METHJ</name>
<keyword evidence="3" id="KW-1185">Reference proteome</keyword>
<dbReference type="HOGENOM" id="CLU_141428_0_0_2"/>
<protein>
    <recommendedName>
        <fullName evidence="1">DUF6438 domain-containing protein</fullName>
    </recommendedName>
</protein>
<dbReference type="OrthoDB" id="117347at2157"/>
<sequence>MCLLFPSGLANLSSEEAVRDIEITLERGMCFGTCPVYSVSLFGNGTITWMGEMYVEAAGNRTDSLDPALVIDLYDRLIEGGFLDLNDSYAYLNITDMPTATLTVRNGTNVKKVYHYHGDFTSPENLTYMENAVDLVANTSRWIGNSTFNEGTWGEPI</sequence>
<organism evidence="2 3">
    <name type="scientific">Methanospirillum hungatei JF-1 (strain ATCC 27890 / DSM 864 / NBRC 100397 / JF-1)</name>
    <dbReference type="NCBI Taxonomy" id="323259"/>
    <lineage>
        <taxon>Archaea</taxon>
        <taxon>Methanobacteriati</taxon>
        <taxon>Methanobacteriota</taxon>
        <taxon>Stenosarchaea group</taxon>
        <taxon>Methanomicrobia</taxon>
        <taxon>Methanomicrobiales</taxon>
        <taxon>Methanospirillaceae</taxon>
        <taxon>Methanospirillum</taxon>
    </lineage>
</organism>
<feature type="domain" description="DUF6438" evidence="1">
    <location>
        <begin position="22"/>
        <end position="134"/>
    </location>
</feature>
<dbReference type="InParanoid" id="Q2FRV4"/>
<dbReference type="EMBL" id="CP000254">
    <property type="protein sequence ID" value="ABD42091.1"/>
    <property type="molecule type" value="Genomic_DNA"/>
</dbReference>
<proteinExistence type="predicted"/>
<dbReference type="EnsemblBacteria" id="ABD42091">
    <property type="protein sequence ID" value="ABD42091"/>
    <property type="gene ID" value="Mhun_2389"/>
</dbReference>
<dbReference type="Pfam" id="PF20033">
    <property type="entry name" value="DUF6438"/>
    <property type="match status" value="1"/>
</dbReference>
<dbReference type="RefSeq" id="WP_011449349.1">
    <property type="nucleotide sequence ID" value="NC_007796.1"/>
</dbReference>
<dbReference type="GeneID" id="3923287"/>
<dbReference type="KEGG" id="mhu:Mhun_2389"/>